<evidence type="ECO:0000259" key="1">
    <source>
        <dbReference type="Pfam" id="PF12780"/>
    </source>
</evidence>
<accession>A0A7K4KNW4</accession>
<dbReference type="OrthoDB" id="10251809at2759"/>
<keyword evidence="3" id="KW-1185">Reference proteome</keyword>
<feature type="domain" description="Dynein heavy chain AAA module D4" evidence="1">
    <location>
        <begin position="9"/>
        <end position="52"/>
    </location>
</feature>
<feature type="non-terminal residue" evidence="2">
    <location>
        <position position="52"/>
    </location>
</feature>
<dbReference type="AlphaFoldDB" id="A0A7K4KNW4"/>
<proteinExistence type="predicted"/>
<sequence length="52" mass="5600">RGPSVSSAQMDLASQYIKAAVKNIPTVFLMTDSQVAEEPFLVLINDFLASGE</sequence>
<dbReference type="Gene3D" id="3.40.50.300">
    <property type="entry name" value="P-loop containing nucleotide triphosphate hydrolases"/>
    <property type="match status" value="1"/>
</dbReference>
<reference evidence="2 3" key="1">
    <citation type="submission" date="2019-09" db="EMBL/GenBank/DDBJ databases">
        <title>Bird 10,000 Genomes (B10K) Project - Family phase.</title>
        <authorList>
            <person name="Zhang G."/>
        </authorList>
    </citation>
    <scope>NUCLEOTIDE SEQUENCE [LARGE SCALE GENOMIC DNA]</scope>
    <source>
        <strain evidence="2">B10K-MSB-42743</strain>
        <tissue evidence="2">Heart</tissue>
    </source>
</reference>
<dbReference type="Proteomes" id="UP000545332">
    <property type="component" value="Unassembled WGS sequence"/>
</dbReference>
<gene>
    <name evidence="2" type="primary">Dnah17_2</name>
    <name evidence="2" type="ORF">CRYSOU_R15511</name>
</gene>
<dbReference type="EMBL" id="VWPX01014553">
    <property type="protein sequence ID" value="NWI17566.1"/>
    <property type="molecule type" value="Genomic_DNA"/>
</dbReference>
<dbReference type="Pfam" id="PF12780">
    <property type="entry name" value="AAA_8"/>
    <property type="match status" value="1"/>
</dbReference>
<organism evidence="2 3">
    <name type="scientific">Crypturellus soui</name>
    <dbReference type="NCBI Taxonomy" id="458187"/>
    <lineage>
        <taxon>Eukaryota</taxon>
        <taxon>Metazoa</taxon>
        <taxon>Chordata</taxon>
        <taxon>Craniata</taxon>
        <taxon>Vertebrata</taxon>
        <taxon>Euteleostomi</taxon>
        <taxon>Archelosauria</taxon>
        <taxon>Archosauria</taxon>
        <taxon>Dinosauria</taxon>
        <taxon>Saurischia</taxon>
        <taxon>Theropoda</taxon>
        <taxon>Coelurosauria</taxon>
        <taxon>Aves</taxon>
        <taxon>Palaeognathae</taxon>
        <taxon>Tinamiformes</taxon>
        <taxon>Tinamidae</taxon>
        <taxon>Crypturellus</taxon>
    </lineage>
</organism>
<name>A0A7K4KNW4_9AVES</name>
<feature type="non-terminal residue" evidence="2">
    <location>
        <position position="1"/>
    </location>
</feature>
<dbReference type="InterPro" id="IPR024317">
    <property type="entry name" value="Dynein_heavy_chain_D4_dom"/>
</dbReference>
<comment type="caution">
    <text evidence="2">The sequence shown here is derived from an EMBL/GenBank/DDBJ whole genome shotgun (WGS) entry which is preliminary data.</text>
</comment>
<protein>
    <submittedName>
        <fullName evidence="2">DYH17 protein</fullName>
    </submittedName>
</protein>
<dbReference type="InterPro" id="IPR027417">
    <property type="entry name" value="P-loop_NTPase"/>
</dbReference>
<evidence type="ECO:0000313" key="2">
    <source>
        <dbReference type="EMBL" id="NWI17566.1"/>
    </source>
</evidence>
<evidence type="ECO:0000313" key="3">
    <source>
        <dbReference type="Proteomes" id="UP000545332"/>
    </source>
</evidence>